<gene>
    <name evidence="2" type="ORF">SAMN06296052_111140</name>
</gene>
<feature type="compositionally biased region" description="Polar residues" evidence="1">
    <location>
        <begin position="147"/>
        <end position="156"/>
    </location>
</feature>
<feature type="compositionally biased region" description="Polar residues" evidence="1">
    <location>
        <begin position="121"/>
        <end position="133"/>
    </location>
</feature>
<name>A0A239GNB3_9BACT</name>
<dbReference type="EMBL" id="FZOQ01000011">
    <property type="protein sequence ID" value="SNS70365.1"/>
    <property type="molecule type" value="Genomic_DNA"/>
</dbReference>
<feature type="region of interest" description="Disordered" evidence="1">
    <location>
        <begin position="69"/>
        <end position="161"/>
    </location>
</feature>
<accession>A0A239GNB3</accession>
<organism evidence="2 3">
    <name type="scientific">Pontibacter ummariensis</name>
    <dbReference type="NCBI Taxonomy" id="1610492"/>
    <lineage>
        <taxon>Bacteria</taxon>
        <taxon>Pseudomonadati</taxon>
        <taxon>Bacteroidota</taxon>
        <taxon>Cytophagia</taxon>
        <taxon>Cytophagales</taxon>
        <taxon>Hymenobacteraceae</taxon>
        <taxon>Pontibacter</taxon>
    </lineage>
</organism>
<dbReference type="RefSeq" id="WP_089319694.1">
    <property type="nucleotide sequence ID" value="NZ_FZOQ01000011.1"/>
</dbReference>
<evidence type="ECO:0000313" key="3">
    <source>
        <dbReference type="Proteomes" id="UP000198432"/>
    </source>
</evidence>
<evidence type="ECO:0000313" key="2">
    <source>
        <dbReference type="EMBL" id="SNS70365.1"/>
    </source>
</evidence>
<dbReference type="AlphaFoldDB" id="A0A239GNB3"/>
<reference evidence="3" key="1">
    <citation type="submission" date="2017-06" db="EMBL/GenBank/DDBJ databases">
        <authorList>
            <person name="Varghese N."/>
            <person name="Submissions S."/>
        </authorList>
    </citation>
    <scope>NUCLEOTIDE SEQUENCE [LARGE SCALE GENOMIC DNA]</scope>
    <source>
        <strain evidence="3">NKM1</strain>
    </source>
</reference>
<proteinExistence type="predicted"/>
<evidence type="ECO:0000256" key="1">
    <source>
        <dbReference type="SAM" id="MobiDB-lite"/>
    </source>
</evidence>
<dbReference type="Proteomes" id="UP000198432">
    <property type="component" value="Unassembled WGS sequence"/>
</dbReference>
<feature type="compositionally biased region" description="Basic and acidic residues" evidence="1">
    <location>
        <begin position="88"/>
        <end position="100"/>
    </location>
</feature>
<feature type="compositionally biased region" description="Basic and acidic residues" evidence="1">
    <location>
        <begin position="109"/>
        <end position="119"/>
    </location>
</feature>
<protein>
    <submittedName>
        <fullName evidence="2">Uncharacterized protein</fullName>
    </submittedName>
</protein>
<keyword evidence="3" id="KW-1185">Reference proteome</keyword>
<sequence length="200" mass="23629">MRDRSDNFNYRDNRSEEQYRDLGNYINYGDENRNRGSNNQYLGAGRFGSEGSSYRDSSYEIGGSYRGRSAYGSNRSSWSNPNPYRNGDFNRDHGRDRDDYNYGNFGTNYREENIARGDYGRSNQPYGNSSMNRGSDRDRYSGGSDFGGSQNRTGNFGNRYRYSDNDNEYMGYNRDFDRTDDYNRNQRVSRSFWLKRDRFR</sequence>